<dbReference type="EMBL" id="BEYQ01000004">
    <property type="protein sequence ID" value="GBD52404.1"/>
    <property type="molecule type" value="Genomic_DNA"/>
</dbReference>
<accession>A0A9P3DES5</accession>
<sequence>MIKGKEDPKVIDNCHKRNKIGNLGLMITAKGYSINRNARYLTLKFITLFN</sequence>
<dbReference type="Proteomes" id="UP000236321">
    <property type="component" value="Unassembled WGS sequence"/>
</dbReference>
<proteinExistence type="predicted"/>
<dbReference type="AlphaFoldDB" id="A0A9P3DES5"/>
<evidence type="ECO:0000313" key="1">
    <source>
        <dbReference type="EMBL" id="GBD52404.1"/>
    </source>
</evidence>
<evidence type="ECO:0000313" key="2">
    <source>
        <dbReference type="Proteomes" id="UP000236321"/>
    </source>
</evidence>
<comment type="caution">
    <text evidence="1">The sequence shown here is derived from an EMBL/GenBank/DDBJ whole genome shotgun (WGS) entry which is preliminary data.</text>
</comment>
<reference evidence="2" key="1">
    <citation type="submission" date="2017-12" db="EMBL/GenBank/DDBJ databases">
        <title>Improved Draft Genome Sequence of Microcystis aeruginosa NIES-298, a Microcystin-Producing Cyanobacterium from Lake Kasumigaura, Japan.</title>
        <authorList>
            <person name="Yamaguchi H."/>
            <person name="Suzuki S."/>
            <person name="Kawachi M."/>
        </authorList>
    </citation>
    <scope>NUCLEOTIDE SEQUENCE [LARGE SCALE GENOMIC DNA]</scope>
    <source>
        <strain evidence="2">NIES-298</strain>
    </source>
</reference>
<protein>
    <submittedName>
        <fullName evidence="1">Uncharacterized protein</fullName>
    </submittedName>
</protein>
<name>A0A9P3DES5_MICAE</name>
<organism evidence="1 2">
    <name type="scientific">Microcystis aeruginosa NIES-298</name>
    <dbReference type="NCBI Taxonomy" id="449468"/>
    <lineage>
        <taxon>Bacteria</taxon>
        <taxon>Bacillati</taxon>
        <taxon>Cyanobacteriota</taxon>
        <taxon>Cyanophyceae</taxon>
        <taxon>Oscillatoriophycideae</taxon>
        <taxon>Chroococcales</taxon>
        <taxon>Microcystaceae</taxon>
        <taxon>Microcystis</taxon>
    </lineage>
</organism>
<gene>
    <name evidence="1" type="ORF">BGM30_14970</name>
</gene>